<dbReference type="Pfam" id="PF13427">
    <property type="entry name" value="AadA_C"/>
    <property type="match status" value="1"/>
</dbReference>
<feature type="domain" description="Adenylyltransferase AadA C-terminal" evidence="7">
    <location>
        <begin position="154"/>
        <end position="254"/>
    </location>
</feature>
<keyword evidence="2" id="KW-0046">Antibiotic resistance</keyword>
<evidence type="ECO:0000259" key="7">
    <source>
        <dbReference type="Pfam" id="PF13427"/>
    </source>
</evidence>
<evidence type="ECO:0000256" key="2">
    <source>
        <dbReference type="ARBA" id="ARBA00023251"/>
    </source>
</evidence>
<reference evidence="8 9" key="1">
    <citation type="submission" date="2017-05" db="EMBL/GenBank/DDBJ databases">
        <title>Complete and WGS of Bordetella genogroups.</title>
        <authorList>
            <person name="Spilker T."/>
            <person name="LiPuma J."/>
        </authorList>
    </citation>
    <scope>NUCLEOTIDE SEQUENCE [LARGE SCALE GENOMIC DNA]</scope>
    <source>
        <strain evidence="8 9">AU17610</strain>
    </source>
</reference>
<dbReference type="EMBL" id="NEVL01000005">
    <property type="protein sequence ID" value="OZI29176.1"/>
    <property type="molecule type" value="Genomic_DNA"/>
</dbReference>
<dbReference type="CDD" id="cd05403">
    <property type="entry name" value="NT_KNTase_like"/>
    <property type="match status" value="1"/>
</dbReference>
<dbReference type="OrthoDB" id="7058480at2"/>
<evidence type="ECO:0000256" key="3">
    <source>
        <dbReference type="ARBA" id="ARBA00035126"/>
    </source>
</evidence>
<dbReference type="AlphaFoldDB" id="A0A261RVQ8"/>
<comment type="catalytic activity">
    <reaction evidence="6">
        <text>streptomycin + ATP = 3''-O-adenylylstreptomycin + diphosphate</text>
        <dbReference type="Rhea" id="RHEA:20245"/>
        <dbReference type="ChEBI" id="CHEBI:30616"/>
        <dbReference type="ChEBI" id="CHEBI:33019"/>
        <dbReference type="ChEBI" id="CHEBI:58007"/>
        <dbReference type="ChEBI" id="CHEBI:58605"/>
        <dbReference type="EC" id="2.7.7.47"/>
    </reaction>
</comment>
<comment type="caution">
    <text evidence="8">The sequence shown here is derived from an EMBL/GenBank/DDBJ whole genome shotgun (WGS) entry which is preliminary data.</text>
</comment>
<dbReference type="SUPFAM" id="SSF81301">
    <property type="entry name" value="Nucleotidyltransferase"/>
    <property type="match status" value="1"/>
</dbReference>
<dbReference type="Gene3D" id="3.30.460.10">
    <property type="entry name" value="Beta Polymerase, domain 2"/>
    <property type="match status" value="1"/>
</dbReference>
<dbReference type="Proteomes" id="UP000217005">
    <property type="component" value="Unassembled WGS sequence"/>
</dbReference>
<name>A0A261RVQ8_9BORD</name>
<comment type="catalytic activity">
    <reaction evidence="5">
        <text>spectinomycin + ATP = 9-O-adenylylspectinomycin + diphosphate</text>
        <dbReference type="Rhea" id="RHEA:63228"/>
        <dbReference type="ChEBI" id="CHEBI:30616"/>
        <dbReference type="ChEBI" id="CHEBI:33019"/>
        <dbReference type="ChEBI" id="CHEBI:146260"/>
        <dbReference type="ChEBI" id="CHEBI:146261"/>
    </reaction>
</comment>
<keyword evidence="1 8" id="KW-0808">Transferase</keyword>
<accession>A0A261RVQ8</accession>
<protein>
    <recommendedName>
        <fullName evidence="4">Aminoglycoside (3'') (9) adenylyltransferase</fullName>
        <ecNumber evidence="3">2.7.7.47</ecNumber>
    </recommendedName>
</protein>
<dbReference type="RefSeq" id="WP_094828413.1">
    <property type="nucleotide sequence ID" value="NZ_NEVL01000005.1"/>
</dbReference>
<proteinExistence type="predicted"/>
<dbReference type="EC" id="2.7.7.47" evidence="3"/>
<dbReference type="InterPro" id="IPR025184">
    <property type="entry name" value="AadA_C"/>
</dbReference>
<evidence type="ECO:0000256" key="5">
    <source>
        <dbReference type="ARBA" id="ARBA00047831"/>
    </source>
</evidence>
<organism evidence="8 9">
    <name type="scientific">Bordetella genomosp. 1</name>
    <dbReference type="NCBI Taxonomy" id="1395607"/>
    <lineage>
        <taxon>Bacteria</taxon>
        <taxon>Pseudomonadati</taxon>
        <taxon>Pseudomonadota</taxon>
        <taxon>Betaproteobacteria</taxon>
        <taxon>Burkholderiales</taxon>
        <taxon>Alcaligenaceae</taxon>
        <taxon>Bordetella</taxon>
    </lineage>
</organism>
<dbReference type="NCBIfam" id="NF010309">
    <property type="entry name" value="PRK13746.1"/>
    <property type="match status" value="1"/>
</dbReference>
<gene>
    <name evidence="8" type="ORF">CEG14_21350</name>
</gene>
<evidence type="ECO:0000313" key="9">
    <source>
        <dbReference type="Proteomes" id="UP000217005"/>
    </source>
</evidence>
<dbReference type="GO" id="GO:0009012">
    <property type="term" value="F:aminoglycoside 3''-adenylyltransferase activity"/>
    <property type="evidence" value="ECO:0007669"/>
    <property type="project" value="UniProtKB-EC"/>
</dbReference>
<dbReference type="GO" id="GO:0046677">
    <property type="term" value="P:response to antibiotic"/>
    <property type="evidence" value="ECO:0007669"/>
    <property type="project" value="UniProtKB-KW"/>
</dbReference>
<dbReference type="GO" id="GO:0070566">
    <property type="term" value="F:adenylyltransferase activity"/>
    <property type="evidence" value="ECO:0007669"/>
    <property type="project" value="InterPro"/>
</dbReference>
<evidence type="ECO:0000256" key="6">
    <source>
        <dbReference type="ARBA" id="ARBA00048566"/>
    </source>
</evidence>
<dbReference type="PIRSF" id="PIRSF000819">
    <property type="entry name" value="Streptomycin_3-adenylyltransf"/>
    <property type="match status" value="1"/>
</dbReference>
<evidence type="ECO:0000313" key="8">
    <source>
        <dbReference type="EMBL" id="OZI29176.1"/>
    </source>
</evidence>
<dbReference type="InterPro" id="IPR043519">
    <property type="entry name" value="NT_sf"/>
</dbReference>
<sequence>MNPALPAAIAGQLAQTRRLLEQHLGADLLALHLFGSATDGGLRPASDIDLLATVRAPLAPAARLALMRALLSVSAWPRTDPALRALEVTVLVRDDVVPWRHPARRELQFGEWLRDDILAGRIEAADTDPDLAILLRKARSHGVALLGPAASVWFEPVPQRDFVQALRDTIAQWRGPDDWLGDELTVVLALARIWYSAATGAIASKDVAADWALARLPASLRPVMAQARAAYLGDAPDELARDPAALQAFVPQVRAEIERLLPPPSTTGTP</sequence>
<evidence type="ECO:0000256" key="4">
    <source>
        <dbReference type="ARBA" id="ARBA00035252"/>
    </source>
</evidence>
<dbReference type="InterPro" id="IPR024172">
    <property type="entry name" value="AadA/Aad9"/>
</dbReference>
<evidence type="ECO:0000256" key="1">
    <source>
        <dbReference type="ARBA" id="ARBA00022679"/>
    </source>
</evidence>